<protein>
    <submittedName>
        <fullName evidence="2">Uncharacterized protein</fullName>
    </submittedName>
</protein>
<dbReference type="PANTHER" id="PTHR47481">
    <property type="match status" value="1"/>
</dbReference>
<keyword evidence="1" id="KW-0812">Transmembrane</keyword>
<dbReference type="Proteomes" id="UP001420932">
    <property type="component" value="Unassembled WGS sequence"/>
</dbReference>
<dbReference type="AlphaFoldDB" id="A0AAP0I283"/>
<keyword evidence="1" id="KW-1133">Transmembrane helix</keyword>
<proteinExistence type="predicted"/>
<keyword evidence="3" id="KW-1185">Reference proteome</keyword>
<gene>
    <name evidence="2" type="ORF">Syun_023393</name>
</gene>
<evidence type="ECO:0000313" key="3">
    <source>
        <dbReference type="Proteomes" id="UP001420932"/>
    </source>
</evidence>
<reference evidence="2 3" key="1">
    <citation type="submission" date="2024-01" db="EMBL/GenBank/DDBJ databases">
        <title>Genome assemblies of Stephania.</title>
        <authorList>
            <person name="Yang L."/>
        </authorList>
    </citation>
    <scope>NUCLEOTIDE SEQUENCE [LARGE SCALE GENOMIC DNA]</scope>
    <source>
        <strain evidence="2">YNDBR</strain>
        <tissue evidence="2">Leaf</tissue>
    </source>
</reference>
<evidence type="ECO:0000313" key="2">
    <source>
        <dbReference type="EMBL" id="KAK9107382.1"/>
    </source>
</evidence>
<name>A0AAP0I283_9MAGN</name>
<accession>A0AAP0I283</accession>
<keyword evidence="1" id="KW-0472">Membrane</keyword>
<sequence length="124" mass="13917">MSFNVAAQASLKLTIANYPAWLLQFTTLLTGYDLFGFIDGARTCLEETINTNGVTNVNPAYHLWRRQDQFILSAFIGALSPSMITFIATATTSFEAWTILNSMFGNPTRGRTLEQFRLLITLNR</sequence>
<organism evidence="2 3">
    <name type="scientific">Stephania yunnanensis</name>
    <dbReference type="NCBI Taxonomy" id="152371"/>
    <lineage>
        <taxon>Eukaryota</taxon>
        <taxon>Viridiplantae</taxon>
        <taxon>Streptophyta</taxon>
        <taxon>Embryophyta</taxon>
        <taxon>Tracheophyta</taxon>
        <taxon>Spermatophyta</taxon>
        <taxon>Magnoliopsida</taxon>
        <taxon>Ranunculales</taxon>
        <taxon>Menispermaceae</taxon>
        <taxon>Menispermoideae</taxon>
        <taxon>Cissampelideae</taxon>
        <taxon>Stephania</taxon>
    </lineage>
</organism>
<dbReference type="PANTHER" id="PTHR47481:SF22">
    <property type="entry name" value="RETROTRANSPOSON GAG DOMAIN-CONTAINING PROTEIN"/>
    <property type="match status" value="1"/>
</dbReference>
<dbReference type="EMBL" id="JBBNAF010000010">
    <property type="protein sequence ID" value="KAK9107382.1"/>
    <property type="molecule type" value="Genomic_DNA"/>
</dbReference>
<evidence type="ECO:0000256" key="1">
    <source>
        <dbReference type="SAM" id="Phobius"/>
    </source>
</evidence>
<comment type="caution">
    <text evidence="2">The sequence shown here is derived from an EMBL/GenBank/DDBJ whole genome shotgun (WGS) entry which is preliminary data.</text>
</comment>
<feature type="transmembrane region" description="Helical" evidence="1">
    <location>
        <begin position="70"/>
        <end position="94"/>
    </location>
</feature>